<dbReference type="Gene3D" id="2.30.30.40">
    <property type="entry name" value="SH3 Domains"/>
    <property type="match status" value="1"/>
</dbReference>
<feature type="domain" description="SH3" evidence="18">
    <location>
        <begin position="2781"/>
        <end position="2841"/>
    </location>
</feature>
<dbReference type="Proteomes" id="UP000310685">
    <property type="component" value="Unassembled WGS sequence"/>
</dbReference>
<dbReference type="Gene3D" id="3.40.850.10">
    <property type="entry name" value="Kinesin motor domain"/>
    <property type="match status" value="1"/>
</dbReference>
<feature type="domain" description="TH1" evidence="20">
    <location>
        <begin position="2495"/>
        <end position="2693"/>
    </location>
</feature>
<dbReference type="Pfam" id="PF00018">
    <property type="entry name" value="SH3_1"/>
    <property type="match status" value="1"/>
</dbReference>
<dbReference type="Gene3D" id="1.20.5.4820">
    <property type="match status" value="1"/>
</dbReference>
<evidence type="ECO:0000256" key="7">
    <source>
        <dbReference type="ARBA" id="ARBA00022741"/>
    </source>
</evidence>
<evidence type="ECO:0000259" key="18">
    <source>
        <dbReference type="PROSITE" id="PS50002"/>
    </source>
</evidence>
<reference evidence="21 22" key="1">
    <citation type="submission" date="2019-03" db="EMBL/GenBank/DDBJ databases">
        <title>Sequencing 25 genomes of Wallemia mellicola.</title>
        <authorList>
            <person name="Gostincar C."/>
        </authorList>
    </citation>
    <scope>NUCLEOTIDE SEQUENCE [LARGE SCALE GENOMIC DNA]</scope>
    <source>
        <strain evidence="21 22">EXF-6152</strain>
    </source>
</reference>
<evidence type="ECO:0000256" key="6">
    <source>
        <dbReference type="ARBA" id="ARBA00022737"/>
    </source>
</evidence>
<dbReference type="SUPFAM" id="SSF50044">
    <property type="entry name" value="SH3-domain"/>
    <property type="match status" value="1"/>
</dbReference>
<feature type="region of interest" description="Disordered" evidence="17">
    <location>
        <begin position="935"/>
        <end position="964"/>
    </location>
</feature>
<dbReference type="GO" id="GO:0005524">
    <property type="term" value="F:ATP binding"/>
    <property type="evidence" value="ECO:0007669"/>
    <property type="project" value="UniProtKB-UniRule"/>
</dbReference>
<feature type="binding site" evidence="16">
    <location>
        <begin position="1851"/>
        <end position="1858"/>
    </location>
    <ligand>
        <name>ATP</name>
        <dbReference type="ChEBI" id="CHEBI:30616"/>
    </ligand>
</feature>
<keyword evidence="12 16" id="KW-0009">Actin-binding</keyword>
<dbReference type="Gene3D" id="1.10.10.820">
    <property type="match status" value="1"/>
</dbReference>
<feature type="region of interest" description="Disordered" evidence="17">
    <location>
        <begin position="2660"/>
        <end position="2785"/>
    </location>
</feature>
<keyword evidence="11 16" id="KW-0505">Motor protein</keyword>
<dbReference type="PRINTS" id="PR00193">
    <property type="entry name" value="MYOSINHEAVY"/>
</dbReference>
<evidence type="ECO:0000256" key="12">
    <source>
        <dbReference type="ARBA" id="ARBA00023203"/>
    </source>
</evidence>
<evidence type="ECO:0000256" key="1">
    <source>
        <dbReference type="ARBA" id="ARBA00004134"/>
    </source>
</evidence>
<dbReference type="CDD" id="cd01378">
    <property type="entry name" value="MYSc_Myo1"/>
    <property type="match status" value="1"/>
</dbReference>
<comment type="caution">
    <text evidence="21">The sequence shown here is derived from an EMBL/GenBank/DDBJ whole genome shotgun (WGS) entry which is preliminary data.</text>
</comment>
<evidence type="ECO:0000259" key="19">
    <source>
        <dbReference type="PROSITE" id="PS51456"/>
    </source>
</evidence>
<sequence>MESTKIEERIKDLEHKLDLDVLESPYVDTLISSLLDDRARDDDLVLQEKLLISQLLFTHFYNVPSPSNSQFKQLIDYRISRTDDGLLTQHLTLILIELFNLEQFHYSIDSGSSISYLDNVDDLISLHTTIVERVSDASLLLSWSYILSKITQALQSYDSDIPSSHQQLASLLLPTDQPQPLYQIIYSQLLQSQFQLFQKVSDFTNSHAVSRASSYNSLAYKSIIKGLVDATLSIVHPSFVNDFEGIVSLFTSLLSSSTTSVSAPLAHQFWSQYDSQFPASLILDLSRGRWPLDFFSLINLLLSLTGVSPSTAECDDEQLQLASEASDRVFLYFASLPTYTTLFDGPSSPDESDPLVRSTNATTTLPGLDKQLPESTVGRQLSPLNQQPPAVICWNFTQSLSGWNIIGRLLSDWLSSSRSTNHKKAQMVGNFSLKPLFDINDEKYNEAVLSSLNLIGNVLSGNPNLAPLLIENIGGSTEEDEELDLVAVLFAIIDKCLSTLITQRNTSGNLSQIVASSINILTSLLQSFPGRVWTFLRGGTSIFSPDTPILTIEKSVGTYNMLSALLSLAHSLFTESQQTTANADPAFNKLKSEVLLKIVSWSINDVWIEHADWRYVHLSDKLNISLTLTKLYADIIEDTTTLPSLTNLIKQQLSTDATAATLCPLVSILSSSGEIINKLYIARRTHDAFLAESVLEASLKLSQLLLVSENEVADVQREASLLRIVFFDRSVALAAGASSRDAKKRHELVDMLAFYISSKESTKTISLESTRLLTILCADTMPSSSLAGFFADPHSTVSGLIDIVADAYVDDKLRTAVWDLCAVVVASQPGLATLLLTGQSVGAAARELIKERDTQSQSTIQKKEEKELKRTALDVASDNVEIWSQLWESSPPLLSSVLRFLDVIWQNLEGHLPAIKNLRSSEEFWTRLGDIAVKDAGDVPPSTSNDTDSLIEDGSDRDTTPADAKGLSKAVTQYAYRITASSFALSILSNDNGSPSSSKCSERLTSKLSQIVDLALQNSCDTDLHANVHSSIKLAYDGLDLNKFHQVLNRQFGIDYVFNTDLLKAKLDGYVASSESVDDELIEATLEHVKSLNLDWTIVDAQVGYTRSVNAFVTHANTVNRTVNVTECAIDATKAASFENRQGEIMTSIHSERLSLVLHLLELGLKKSSDKPFDATALIVNVENLINLVGLSVVDSYKEKLTPGFHIQAIQIVFLTMHFLKNTKTKPTREIERACKEILSTVVTCMGISLDKAKNNIVANDEEFDLLVMAFMAIVKSEHSPVIAFWLSLLVESDVIVLSLDVLNRIAMHKPVQQQNANEDAMQEDEILENPQPLISKPFFLQSIVDLHLILATFPQAAERMALDGLVAAYSSSTLAGMAEEGNVLSYDPAYIGSRNPWHTAWCRMLSVLISLVNVLGASSQFIDIEIIAFIQLCGSQLANALSWSTDSSFNLPMIEELKLTIGIFVSIANSEHYSLNSAYGHRSQPSKAVLHAFNVRAMYLLQQLTYALTHPQMLLQLVDPITAAERERMNAAGDSGGEFLESLVVSLIGITNDVLFGVTLALDSLTVLGRQRPEWPSESYALVQPNANININEMASIGTLFDLASYCIDSAKSDDEKKKQLSKNALEATLVLTATQMAMWINQSGTHDLSMSQADNEMKRRSSIGATNSATLKRDLSGALSEDFNAIIDRSKGVLGAMERKLAVIVGAFIERVVSFVLNVMAISKKSGNKTKAPSKAPGKAQIAKADWKDSFKKKQAGVSDMTLLTTISNDSINDNLKKRFQVGEIYTYIGHVLISINPFRDLGIYTDQILRSYKGKNRLEMTPHVYAIAESMYYNMSAYRENQCVIISGESGAGKTEAAKRIMQYIAEVSGGQDSSIQGIKDMVLATNPLLESFGCAKTLRNNNSSRHGKYLEIMFNHAGEPVGARITNYLLEKGRVVGQITDERDFHIFYQLTKGASQAQRQAFGLQGPDAYLYTSRAGCLDVGGINDVHDFSETINAMNTIGLSGDEQNEIFRMLASILWLGNIVFVENDDGNAQPDDSDTLDFIAYLLQVSKPSLEKAVTCRVMETQRGGRRGSVYEVPLNPAQATSVRDAFSKAIYNNLFEWIVDRINRSLAPTQASDYVIGILDIYGFEIFEDNSFEQLCINYVNEKLQQIFIELTLKKEQEEYSMEQIQWQPIKFFNNKIVCDLIEEKRPPGIFAALNDACATAHADPAAADNSFSQRLNMVSSNPHFNLRGSKFIIKHYAGDVTYNIQQMTDKNKDALLKDLLNLIDESSNPFLQGLFPERPDPNSKKRPPTAGDRIKVSANLLVDKLMASQPSYIRTIKPNQNRSSSEYDDAAILHQIKYLGLQENIRVRRAGFAYRNTFEKMIERFYLLSPSTSYAGDYIWQGDARSGCAQMLTDTGIAKDEWQLGITKAFIKNPETLFALETMRDKYWHNMASRIQRSWRAYLRRRQESAQKIQRFWMSKKEGIAYEKIRTYGHQLLANRKERRRFSLVSQRRFMGDYLDVNGDSPTGQMLSRVCGISKAEPVSFSSRAEILVSRLGRTSKPSPRFVVLTNKALYIVVTTKEGTNVERKILVGAIKGASLSNLQDDFVVLNLGPTEEGDPILVVKFKTEFVTQINRIAGGTVTVNAGPTIDYTKKKDKRAQIKAVKGDISASKPQERINGATYKSHTITIAGGEPASSVSRPPVPRKPRPAKLAAKRGAPRSTAAPRSVPLPGGGGKPALNTPVPTPAARTTPPVPSVHASNPVAAPRAVPPAPAAPPAPVRPARPPSPEKEMWKSIHQFDTQESGELPLEKDEEVEVLNQDASGWWLVKNGSGVEGWCPSTYLNKVPPKPKQPAAPQPPVQRSIPAPPAPVPAPSNGAKKVPPPVKAKPAVAPKPKPKPVSNGTSNASNGAPQIGLPTNNGSGFGNDLAAALSKRRQPGADDEW</sequence>
<dbReference type="SMART" id="SM00326">
    <property type="entry name" value="SH3"/>
    <property type="match status" value="1"/>
</dbReference>
<keyword evidence="10 16" id="KW-0518">Myosin</keyword>
<keyword evidence="5" id="KW-0597">Phosphoprotein</keyword>
<dbReference type="Gene3D" id="1.20.58.530">
    <property type="match status" value="1"/>
</dbReference>
<evidence type="ECO:0000256" key="14">
    <source>
        <dbReference type="ARBA" id="ARBA00025586"/>
    </source>
</evidence>
<keyword evidence="4" id="KW-0963">Cytoplasm</keyword>
<keyword evidence="3 15" id="KW-0728">SH3 domain</keyword>
<dbReference type="InterPro" id="IPR027417">
    <property type="entry name" value="P-loop_NTPase"/>
</dbReference>
<dbReference type="InterPro" id="IPR010926">
    <property type="entry name" value="Myosin_TH1"/>
</dbReference>
<feature type="compositionally biased region" description="Pro residues" evidence="17">
    <location>
        <begin position="2840"/>
        <end position="2866"/>
    </location>
</feature>
<evidence type="ECO:0000256" key="9">
    <source>
        <dbReference type="ARBA" id="ARBA00022840"/>
    </source>
</evidence>
<feature type="region of interest" description="Disordered" evidence="17">
    <location>
        <begin position="2283"/>
        <end position="2303"/>
    </location>
</feature>
<dbReference type="SUPFAM" id="SSF52540">
    <property type="entry name" value="P-loop containing nucleoside triphosphate hydrolases"/>
    <property type="match status" value="1"/>
</dbReference>
<dbReference type="Gene3D" id="1.25.10.70">
    <property type="match status" value="1"/>
</dbReference>
<dbReference type="GO" id="GO:0000146">
    <property type="term" value="F:microfilament motor activity"/>
    <property type="evidence" value="ECO:0007669"/>
    <property type="project" value="TreeGrafter"/>
</dbReference>
<dbReference type="EMBL" id="SPRC01000054">
    <property type="protein sequence ID" value="TIB75952.1"/>
    <property type="molecule type" value="Genomic_DNA"/>
</dbReference>
<comment type="function">
    <text evidence="14">Type-I myosin implicated in the organization of the actin cytoskeleton. Required for proper actin cytoskeleton polarization. At the cell cortex, assembles in patch-like structures together with proteins from the actin-polymerizing machinery and promotes actin assembly. Functions as actin nucleation-promoting factor (NPF) for the Arp2/3 complex.</text>
</comment>
<dbReference type="Gene3D" id="1.20.120.720">
    <property type="entry name" value="Myosin VI head, motor domain, U50 subdomain"/>
    <property type="match status" value="1"/>
</dbReference>
<evidence type="ECO:0000256" key="5">
    <source>
        <dbReference type="ARBA" id="ARBA00022553"/>
    </source>
</evidence>
<dbReference type="InterPro" id="IPR036028">
    <property type="entry name" value="SH3-like_dom_sf"/>
</dbReference>
<dbReference type="GO" id="GO:0016787">
    <property type="term" value="F:hydrolase activity"/>
    <property type="evidence" value="ECO:0007669"/>
    <property type="project" value="UniProtKB-KW"/>
</dbReference>
<accession>A0A4V4MFI0</accession>
<organism evidence="21 22">
    <name type="scientific">Wallemia mellicola</name>
    <dbReference type="NCBI Taxonomy" id="1708541"/>
    <lineage>
        <taxon>Eukaryota</taxon>
        <taxon>Fungi</taxon>
        <taxon>Dikarya</taxon>
        <taxon>Basidiomycota</taxon>
        <taxon>Wallemiomycotina</taxon>
        <taxon>Wallemiomycetes</taxon>
        <taxon>Wallemiales</taxon>
        <taxon>Wallemiaceae</taxon>
        <taxon>Wallemia</taxon>
    </lineage>
</organism>
<evidence type="ECO:0000256" key="8">
    <source>
        <dbReference type="ARBA" id="ARBA00022801"/>
    </source>
</evidence>
<dbReference type="FunFam" id="1.10.10.820:FF:000001">
    <property type="entry name" value="Myosin heavy chain"/>
    <property type="match status" value="1"/>
</dbReference>
<dbReference type="GO" id="GO:0051666">
    <property type="term" value="P:actin cortical patch localization"/>
    <property type="evidence" value="ECO:0007669"/>
    <property type="project" value="TreeGrafter"/>
</dbReference>
<comment type="similarity">
    <text evidence="2 16">Belongs to the TRAFAC class myosin-kinesin ATPase superfamily. Myosin family.</text>
</comment>
<dbReference type="InterPro" id="IPR001609">
    <property type="entry name" value="Myosin_head_motor_dom-like"/>
</dbReference>
<feature type="compositionally biased region" description="Polar residues" evidence="17">
    <location>
        <begin position="2894"/>
        <end position="2914"/>
    </location>
</feature>
<dbReference type="PROSITE" id="PS50002">
    <property type="entry name" value="SH3"/>
    <property type="match status" value="1"/>
</dbReference>
<feature type="domain" description="Myosin motor" evidence="19">
    <location>
        <begin position="1758"/>
        <end position="2437"/>
    </location>
</feature>
<gene>
    <name evidence="21" type="ORF">E3Q22_03773</name>
</gene>
<feature type="region of interest" description="Disordered" evidence="17">
    <location>
        <begin position="2830"/>
        <end position="2937"/>
    </location>
</feature>
<dbReference type="Pfam" id="PF06017">
    <property type="entry name" value="Myosin_TH1"/>
    <property type="match status" value="1"/>
</dbReference>
<dbReference type="GO" id="GO:0051015">
    <property type="term" value="F:actin filament binding"/>
    <property type="evidence" value="ECO:0007669"/>
    <property type="project" value="TreeGrafter"/>
</dbReference>
<dbReference type="GO" id="GO:0051286">
    <property type="term" value="C:cell tip"/>
    <property type="evidence" value="ECO:0007669"/>
    <property type="project" value="TreeGrafter"/>
</dbReference>
<dbReference type="GO" id="GO:0007015">
    <property type="term" value="P:actin filament organization"/>
    <property type="evidence" value="ECO:0007669"/>
    <property type="project" value="TreeGrafter"/>
</dbReference>
<evidence type="ECO:0000313" key="21">
    <source>
        <dbReference type="EMBL" id="TIB75952.1"/>
    </source>
</evidence>
<dbReference type="InterPro" id="IPR036072">
    <property type="entry name" value="MYSc_Myo1"/>
</dbReference>
<feature type="compositionally biased region" description="Basic residues" evidence="17">
    <location>
        <begin position="2696"/>
        <end position="2711"/>
    </location>
</feature>
<comment type="subcellular location">
    <subcellularLocation>
        <location evidence="1">Cytoplasm</location>
        <location evidence="1">Cytoskeleton</location>
        <location evidence="1">Actin patch</location>
    </subcellularLocation>
</comment>
<evidence type="ECO:0000256" key="17">
    <source>
        <dbReference type="SAM" id="MobiDB-lite"/>
    </source>
</evidence>
<dbReference type="Pfam" id="PF00063">
    <property type="entry name" value="Myosin_head"/>
    <property type="match status" value="1"/>
</dbReference>
<protein>
    <submittedName>
        <fullName evidence="21">Uncharacterized protein</fullName>
    </submittedName>
</protein>
<evidence type="ECO:0000256" key="4">
    <source>
        <dbReference type="ARBA" id="ARBA00022490"/>
    </source>
</evidence>
<dbReference type="GO" id="GO:0030479">
    <property type="term" value="C:actin cortical patch"/>
    <property type="evidence" value="ECO:0007669"/>
    <property type="project" value="UniProtKB-SubCell"/>
</dbReference>
<dbReference type="GO" id="GO:0005886">
    <property type="term" value="C:plasma membrane"/>
    <property type="evidence" value="ECO:0007669"/>
    <property type="project" value="TreeGrafter"/>
</dbReference>
<keyword evidence="13" id="KW-0206">Cytoskeleton</keyword>
<dbReference type="FunFam" id="1.20.5.4820:FF:000004">
    <property type="entry name" value="Myosin IE"/>
    <property type="match status" value="1"/>
</dbReference>
<evidence type="ECO:0000259" key="20">
    <source>
        <dbReference type="PROSITE" id="PS51757"/>
    </source>
</evidence>
<dbReference type="PROSITE" id="PS50096">
    <property type="entry name" value="IQ"/>
    <property type="match status" value="1"/>
</dbReference>
<evidence type="ECO:0000256" key="16">
    <source>
        <dbReference type="PROSITE-ProRule" id="PRU00782"/>
    </source>
</evidence>
<dbReference type="GO" id="GO:0006897">
    <property type="term" value="P:endocytosis"/>
    <property type="evidence" value="ECO:0007669"/>
    <property type="project" value="TreeGrafter"/>
</dbReference>
<keyword evidence="7 16" id="KW-0547">Nucleotide-binding</keyword>
<evidence type="ECO:0000256" key="3">
    <source>
        <dbReference type="ARBA" id="ARBA00022443"/>
    </source>
</evidence>
<evidence type="ECO:0000256" key="11">
    <source>
        <dbReference type="ARBA" id="ARBA00023175"/>
    </source>
</evidence>
<dbReference type="InterPro" id="IPR001452">
    <property type="entry name" value="SH3_domain"/>
</dbReference>
<dbReference type="PROSITE" id="PS51757">
    <property type="entry name" value="TH1"/>
    <property type="match status" value="1"/>
</dbReference>
<evidence type="ECO:0000256" key="10">
    <source>
        <dbReference type="ARBA" id="ARBA00023123"/>
    </source>
</evidence>
<dbReference type="SMART" id="SM00242">
    <property type="entry name" value="MYSc"/>
    <property type="match status" value="1"/>
</dbReference>
<dbReference type="FunFam" id="1.20.120.720:FF:000015">
    <property type="entry name" value="Myosin I"/>
    <property type="match status" value="1"/>
</dbReference>
<evidence type="ECO:0000256" key="2">
    <source>
        <dbReference type="ARBA" id="ARBA00008314"/>
    </source>
</evidence>
<dbReference type="PANTHER" id="PTHR13140">
    <property type="entry name" value="MYOSIN"/>
    <property type="match status" value="1"/>
</dbReference>
<dbReference type="GO" id="GO:0016459">
    <property type="term" value="C:myosin complex"/>
    <property type="evidence" value="ECO:0007669"/>
    <property type="project" value="UniProtKB-KW"/>
</dbReference>
<proteinExistence type="inferred from homology"/>
<dbReference type="PANTHER" id="PTHR13140:SF837">
    <property type="entry name" value="MYOSIN-3-RELATED"/>
    <property type="match status" value="1"/>
</dbReference>
<evidence type="ECO:0000256" key="15">
    <source>
        <dbReference type="PROSITE-ProRule" id="PRU00192"/>
    </source>
</evidence>
<feature type="region of interest" description="Disordered" evidence="17">
    <location>
        <begin position="344"/>
        <end position="372"/>
    </location>
</feature>
<dbReference type="FunFam" id="1.20.58.530:FF:000007">
    <property type="entry name" value="Myosin IE"/>
    <property type="match status" value="1"/>
</dbReference>
<feature type="region of interest" description="Actin-binding" evidence="16">
    <location>
        <begin position="2310"/>
        <end position="2332"/>
    </location>
</feature>
<dbReference type="InterPro" id="IPR036961">
    <property type="entry name" value="Kinesin_motor_dom_sf"/>
</dbReference>
<keyword evidence="6" id="KW-0677">Repeat</keyword>
<keyword evidence="8" id="KW-0378">Hydrolase</keyword>
<dbReference type="CDD" id="cd11856">
    <property type="entry name" value="SH3_p47phox_like"/>
    <property type="match status" value="1"/>
</dbReference>
<evidence type="ECO:0000313" key="22">
    <source>
        <dbReference type="Proteomes" id="UP000310685"/>
    </source>
</evidence>
<feature type="compositionally biased region" description="Pro residues" evidence="17">
    <location>
        <begin position="2761"/>
        <end position="2779"/>
    </location>
</feature>
<dbReference type="PROSITE" id="PS51456">
    <property type="entry name" value="MYOSIN_MOTOR"/>
    <property type="match status" value="1"/>
</dbReference>
<keyword evidence="9 16" id="KW-0067">ATP-binding</keyword>
<name>A0A4V4MFI0_9BASI</name>
<evidence type="ECO:0000256" key="13">
    <source>
        <dbReference type="ARBA" id="ARBA00023212"/>
    </source>
</evidence>